<dbReference type="PROSITE" id="PS51897">
    <property type="entry name" value="ANNEXIN_2"/>
    <property type="match status" value="4"/>
</dbReference>
<feature type="compositionally biased region" description="Low complexity" evidence="7">
    <location>
        <begin position="97"/>
        <end position="110"/>
    </location>
</feature>
<evidence type="ECO:0000256" key="1">
    <source>
        <dbReference type="ARBA" id="ARBA00007831"/>
    </source>
</evidence>
<comment type="similarity">
    <text evidence="1 6">Belongs to the annexin family.</text>
</comment>
<dbReference type="InterPro" id="IPR001464">
    <property type="entry name" value="Annexin"/>
</dbReference>
<evidence type="ECO:0000256" key="4">
    <source>
        <dbReference type="ARBA" id="ARBA00023216"/>
    </source>
</evidence>
<dbReference type="InterPro" id="IPR037104">
    <property type="entry name" value="Annexin_sf"/>
</dbReference>
<evidence type="ECO:0000313" key="8">
    <source>
        <dbReference type="EMBL" id="KAK2066966.1"/>
    </source>
</evidence>
<dbReference type="Proteomes" id="UP001217918">
    <property type="component" value="Unassembled WGS sequence"/>
</dbReference>
<dbReference type="GO" id="GO:0005509">
    <property type="term" value="F:calcium ion binding"/>
    <property type="evidence" value="ECO:0007669"/>
    <property type="project" value="InterPro"/>
</dbReference>
<evidence type="ECO:0000256" key="3">
    <source>
        <dbReference type="ARBA" id="ARBA00022837"/>
    </source>
</evidence>
<dbReference type="Pfam" id="PF00191">
    <property type="entry name" value="Annexin"/>
    <property type="match status" value="4"/>
</dbReference>
<keyword evidence="3 6" id="KW-0106">Calcium</keyword>
<evidence type="ECO:0000256" key="5">
    <source>
        <dbReference type="ARBA" id="ARBA00023302"/>
    </source>
</evidence>
<dbReference type="EMBL" id="JAQQPM010000001">
    <property type="protein sequence ID" value="KAK2066966.1"/>
    <property type="molecule type" value="Genomic_DNA"/>
</dbReference>
<dbReference type="InterPro" id="IPR018502">
    <property type="entry name" value="Annexin_repeat"/>
</dbReference>
<dbReference type="SUPFAM" id="SSF47874">
    <property type="entry name" value="Annexin"/>
    <property type="match status" value="1"/>
</dbReference>
<dbReference type="PRINTS" id="PR01813">
    <property type="entry name" value="ANNEXINFUNGI"/>
</dbReference>
<dbReference type="GO" id="GO:0001786">
    <property type="term" value="F:phosphatidylserine binding"/>
    <property type="evidence" value="ECO:0007669"/>
    <property type="project" value="TreeGrafter"/>
</dbReference>
<keyword evidence="9" id="KW-1185">Reference proteome</keyword>
<name>A0AAD9HX07_9PEZI</name>
<dbReference type="GO" id="GO:0005886">
    <property type="term" value="C:plasma membrane"/>
    <property type="evidence" value="ECO:0007669"/>
    <property type="project" value="TreeGrafter"/>
</dbReference>
<dbReference type="GO" id="GO:0005544">
    <property type="term" value="F:calcium-dependent phospholipid binding"/>
    <property type="evidence" value="ECO:0007669"/>
    <property type="project" value="UniProtKB-KW"/>
</dbReference>
<evidence type="ECO:0000313" key="9">
    <source>
        <dbReference type="Proteomes" id="UP001217918"/>
    </source>
</evidence>
<dbReference type="Gene3D" id="1.10.220.10">
    <property type="entry name" value="Annexin"/>
    <property type="match status" value="4"/>
</dbReference>
<dbReference type="PANTHER" id="PTHR10502:SF102">
    <property type="entry name" value="ANNEXIN B11"/>
    <property type="match status" value="1"/>
</dbReference>
<feature type="compositionally biased region" description="Pro residues" evidence="7">
    <location>
        <begin position="74"/>
        <end position="83"/>
    </location>
</feature>
<evidence type="ECO:0000256" key="2">
    <source>
        <dbReference type="ARBA" id="ARBA00022737"/>
    </source>
</evidence>
<dbReference type="PROSITE" id="PS00223">
    <property type="entry name" value="ANNEXIN_1"/>
    <property type="match status" value="1"/>
</dbReference>
<dbReference type="SMART" id="SM00335">
    <property type="entry name" value="ANX"/>
    <property type="match status" value="4"/>
</dbReference>
<keyword evidence="2 6" id="KW-0677">Repeat</keyword>
<dbReference type="AlphaFoldDB" id="A0AAD9HX07"/>
<dbReference type="PRINTS" id="PR00196">
    <property type="entry name" value="ANNEXIN"/>
</dbReference>
<keyword evidence="5 6" id="KW-0111">Calcium/phospholipid-binding</keyword>
<evidence type="ECO:0000256" key="6">
    <source>
        <dbReference type="RuleBase" id="RU003540"/>
    </source>
</evidence>
<sequence length="438" mass="49108">MSWQQYPPHGQPPPHHGGYHQQPPPPPGQQPYGAPPPPPGQYYQQPAPYQYNAPSPQSYGAPPPSQEYYQQPPQSFPPQPPLQPYNAPYGAPPPGQGYPYQHGGYAQPSPQQYPPTPPSLGYGSPQIINWNAAPDVDGLRKAMKGFGTDERALIRILAKKDALQVVTIRNEFHRLHRRDLEADIKKETSGWFETGLLALVRGPLLHDVHMLHEAMSGLGTKEKVLNDVLLSRSNADLNAIKSAYHHTFHRRLEDAVRSDLSMKTERHFMIVLTATRAEDSAPVVKADIDRDVSDLYNATEGKVGTDEIKVCSILSSRNDNQLRAIAHEYRKAYARSLEHVIRREFSGHMEDALLYQLRHAVDKYMHQAQLLEDAMAGMGTKDHLLVSRVVRSHWDPSNMDNVKGAYQQTFGTSLSQRIRGETSGDYQKLMLACIGEQV</sequence>
<dbReference type="GO" id="GO:0005737">
    <property type="term" value="C:cytoplasm"/>
    <property type="evidence" value="ECO:0007669"/>
    <property type="project" value="TreeGrafter"/>
</dbReference>
<dbReference type="InterPro" id="IPR009117">
    <property type="entry name" value="ANX14"/>
</dbReference>
<gene>
    <name evidence="8" type="ORF">P8C59_000741</name>
</gene>
<proteinExistence type="inferred from homology"/>
<feature type="compositionally biased region" description="Low complexity" evidence="7">
    <location>
        <begin position="41"/>
        <end position="51"/>
    </location>
</feature>
<comment type="domain">
    <text evidence="6">A pair of annexin repeats may form one binding site for calcium and phospholipid.</text>
</comment>
<dbReference type="InterPro" id="IPR018252">
    <property type="entry name" value="Annexin_repeat_CS"/>
</dbReference>
<dbReference type="GO" id="GO:0005634">
    <property type="term" value="C:nucleus"/>
    <property type="evidence" value="ECO:0007669"/>
    <property type="project" value="TreeGrafter"/>
</dbReference>
<comment type="caution">
    <text evidence="8">The sequence shown here is derived from an EMBL/GenBank/DDBJ whole genome shotgun (WGS) entry which is preliminary data.</text>
</comment>
<feature type="compositionally biased region" description="Pro residues" evidence="7">
    <location>
        <begin position="22"/>
        <end position="40"/>
    </location>
</feature>
<keyword evidence="4 6" id="KW-0041">Annexin</keyword>
<accession>A0AAD9HX07</accession>
<protein>
    <recommendedName>
        <fullName evidence="6">Annexin</fullName>
    </recommendedName>
</protein>
<dbReference type="FunFam" id="1.10.220.10:FF:000002">
    <property type="entry name" value="Annexin"/>
    <property type="match status" value="1"/>
</dbReference>
<reference evidence="8" key="1">
    <citation type="journal article" date="2023" name="Mol. Plant Microbe Interact.">
        <title>Elucidating the Obligate Nature and Biological Capacity of an Invasive Fungal Corn Pathogen.</title>
        <authorList>
            <person name="MacCready J.S."/>
            <person name="Roggenkamp E.M."/>
            <person name="Gdanetz K."/>
            <person name="Chilvers M.I."/>
        </authorList>
    </citation>
    <scope>NUCLEOTIDE SEQUENCE</scope>
    <source>
        <strain evidence="8">PM02</strain>
    </source>
</reference>
<organism evidence="8 9">
    <name type="scientific">Phyllachora maydis</name>
    <dbReference type="NCBI Taxonomy" id="1825666"/>
    <lineage>
        <taxon>Eukaryota</taxon>
        <taxon>Fungi</taxon>
        <taxon>Dikarya</taxon>
        <taxon>Ascomycota</taxon>
        <taxon>Pezizomycotina</taxon>
        <taxon>Sordariomycetes</taxon>
        <taxon>Sordariomycetidae</taxon>
        <taxon>Phyllachorales</taxon>
        <taxon>Phyllachoraceae</taxon>
        <taxon>Phyllachora</taxon>
    </lineage>
</organism>
<dbReference type="FunFam" id="1.10.220.10:FF:000005">
    <property type="entry name" value="Annexin"/>
    <property type="match status" value="1"/>
</dbReference>
<evidence type="ECO:0000256" key="7">
    <source>
        <dbReference type="SAM" id="MobiDB-lite"/>
    </source>
</evidence>
<dbReference type="PANTHER" id="PTHR10502">
    <property type="entry name" value="ANNEXIN"/>
    <property type="match status" value="1"/>
</dbReference>
<dbReference type="GO" id="GO:0012506">
    <property type="term" value="C:vesicle membrane"/>
    <property type="evidence" value="ECO:0007669"/>
    <property type="project" value="TreeGrafter"/>
</dbReference>
<feature type="region of interest" description="Disordered" evidence="7">
    <location>
        <begin position="1"/>
        <end position="122"/>
    </location>
</feature>